<feature type="transmembrane region" description="Helical" evidence="7">
    <location>
        <begin position="162"/>
        <end position="183"/>
    </location>
</feature>
<evidence type="ECO:0000256" key="4">
    <source>
        <dbReference type="ARBA" id="ARBA00022989"/>
    </source>
</evidence>
<gene>
    <name evidence="9" type="ORF">SAMN06296429_1176</name>
</gene>
<keyword evidence="5 7" id="KW-0472">Membrane</keyword>
<feature type="transmembrane region" description="Helical" evidence="7">
    <location>
        <begin position="301"/>
        <end position="322"/>
    </location>
</feature>
<dbReference type="PRINTS" id="PR01437">
    <property type="entry name" value="NUOXDRDTASE4"/>
</dbReference>
<reference evidence="9 10" key="1">
    <citation type="submission" date="2017-04" db="EMBL/GenBank/DDBJ databases">
        <authorList>
            <person name="Afonso C.L."/>
            <person name="Miller P.J."/>
            <person name="Scott M.A."/>
            <person name="Spackman E."/>
            <person name="Goraichik I."/>
            <person name="Dimitrov K.M."/>
            <person name="Suarez D.L."/>
            <person name="Swayne D.E."/>
        </authorList>
    </citation>
    <scope>NUCLEOTIDE SEQUENCE [LARGE SCALE GENOMIC DNA]</scope>
    <source>
        <strain evidence="9 10">CGMCC 1.12511</strain>
    </source>
</reference>
<proteinExistence type="inferred from homology"/>
<name>A0A1W2DCQ3_9MICO</name>
<feature type="transmembrane region" description="Helical" evidence="7">
    <location>
        <begin position="342"/>
        <end position="360"/>
    </location>
</feature>
<feature type="transmembrane region" description="Helical" evidence="7">
    <location>
        <begin position="241"/>
        <end position="266"/>
    </location>
</feature>
<feature type="transmembrane region" description="Helical" evidence="7">
    <location>
        <begin position="80"/>
        <end position="101"/>
    </location>
</feature>
<evidence type="ECO:0000313" key="9">
    <source>
        <dbReference type="EMBL" id="SMC95307.1"/>
    </source>
</evidence>
<evidence type="ECO:0000313" key="10">
    <source>
        <dbReference type="Proteomes" id="UP000192634"/>
    </source>
</evidence>
<keyword evidence="4 7" id="KW-1133">Transmembrane helix</keyword>
<feature type="domain" description="NADH:quinone oxidoreductase/Mrp antiporter transmembrane" evidence="8">
    <location>
        <begin position="126"/>
        <end position="422"/>
    </location>
</feature>
<organism evidence="9 10">
    <name type="scientific">Janibacter indicus</name>
    <dbReference type="NCBI Taxonomy" id="857417"/>
    <lineage>
        <taxon>Bacteria</taxon>
        <taxon>Bacillati</taxon>
        <taxon>Actinomycetota</taxon>
        <taxon>Actinomycetes</taxon>
        <taxon>Micrococcales</taxon>
        <taxon>Intrasporangiaceae</taxon>
        <taxon>Janibacter</taxon>
    </lineage>
</organism>
<dbReference type="InterPro" id="IPR010227">
    <property type="entry name" value="NADH_Q_OxRdtase_chainM/4"/>
</dbReference>
<accession>A0A1W2DCQ3</accession>
<dbReference type="GO" id="GO:0042773">
    <property type="term" value="P:ATP synthesis coupled electron transport"/>
    <property type="evidence" value="ECO:0007669"/>
    <property type="project" value="InterPro"/>
</dbReference>
<protein>
    <submittedName>
        <fullName evidence="9">NADH dehydrogenase subunit M</fullName>
    </submittedName>
</protein>
<feature type="transmembrane region" description="Helical" evidence="7">
    <location>
        <begin position="121"/>
        <end position="150"/>
    </location>
</feature>
<dbReference type="InterPro" id="IPR003918">
    <property type="entry name" value="NADH_UbQ_OxRdtase"/>
</dbReference>
<dbReference type="InterPro" id="IPR001750">
    <property type="entry name" value="ND/Mrp_TM"/>
</dbReference>
<feature type="transmembrane region" description="Helical" evidence="7">
    <location>
        <begin position="203"/>
        <end position="220"/>
    </location>
</feature>
<dbReference type="EMBL" id="FWXN01000017">
    <property type="protein sequence ID" value="SMC95307.1"/>
    <property type="molecule type" value="Genomic_DNA"/>
</dbReference>
<feature type="transmembrane region" description="Helical" evidence="7">
    <location>
        <begin position="28"/>
        <end position="49"/>
    </location>
</feature>
<evidence type="ECO:0000256" key="1">
    <source>
        <dbReference type="ARBA" id="ARBA00004127"/>
    </source>
</evidence>
<feature type="transmembrane region" description="Helical" evidence="7">
    <location>
        <begin position="465"/>
        <end position="483"/>
    </location>
</feature>
<evidence type="ECO:0000259" key="8">
    <source>
        <dbReference type="Pfam" id="PF00361"/>
    </source>
</evidence>
<dbReference type="AlphaFoldDB" id="A0A1W2DCQ3"/>
<evidence type="ECO:0000256" key="2">
    <source>
        <dbReference type="ARBA" id="ARBA00009025"/>
    </source>
</evidence>
<dbReference type="PANTHER" id="PTHR43507">
    <property type="entry name" value="NADH-UBIQUINONE OXIDOREDUCTASE CHAIN 4"/>
    <property type="match status" value="1"/>
</dbReference>
<dbReference type="GO" id="GO:0003954">
    <property type="term" value="F:NADH dehydrogenase activity"/>
    <property type="evidence" value="ECO:0007669"/>
    <property type="project" value="TreeGrafter"/>
</dbReference>
<dbReference type="NCBIfam" id="TIGR01972">
    <property type="entry name" value="NDH_I_M"/>
    <property type="match status" value="1"/>
</dbReference>
<dbReference type="GO" id="GO:0012505">
    <property type="term" value="C:endomembrane system"/>
    <property type="evidence" value="ECO:0007669"/>
    <property type="project" value="UniProtKB-SubCell"/>
</dbReference>
<dbReference type="PANTHER" id="PTHR43507:SF1">
    <property type="entry name" value="NADH-UBIQUINONE OXIDOREDUCTASE CHAIN 4"/>
    <property type="match status" value="1"/>
</dbReference>
<sequence length="496" mass="51636">MLSLIVFLPLVVAAVVAAVPTLGAAAARWVWVAVSAVELVLVGVLWAGYEDPGSNGLAFEEQVPWIPGVGSSYHVGVDGLSLPLVAMTAVVFFACAVYALRDWERPRAQTALFLFLQGVSLGVFVAADLILFFVFFDLSIVGMYFVIAGWGHGNAARSALKFFLYTFLGSLALLLGFIGLYVASDPHTFDIPELVAAAPLEDNPLAGGLVLAAILVGLAVKTPTVPFHTWLPPAHTDAPATGSAVLAGVLLKMGTYGFVRIAMPILPEAWRAWAWAIVVIGIVSVLYGAFVALAQTNLKRMIAYTSVNHMGYIVLALGAVGLVVDNSAQARSVAVTGAVVQMVSHGLITAALFLLAGVMHTRAGTYDLGSYGGLAKPAPRYATLFAVAAFASLGLPGLSGFIAEFQIFAGSIAVAPVTAIALPGILVTAALFLLALQRVFTGPTQGQSPGFADLHGRELWSIGPLLALSLLIGVLPQVLLGVIEPASAALVDLVGR</sequence>
<evidence type="ECO:0000256" key="5">
    <source>
        <dbReference type="ARBA" id="ARBA00023136"/>
    </source>
</evidence>
<feature type="transmembrane region" description="Helical" evidence="7">
    <location>
        <begin position="272"/>
        <end position="294"/>
    </location>
</feature>
<dbReference type="RefSeq" id="WP_084453104.1">
    <property type="nucleotide sequence ID" value="NZ_FWXN01000017.1"/>
</dbReference>
<comment type="similarity">
    <text evidence="2">Belongs to the complex I subunit 4 family.</text>
</comment>
<dbReference type="GO" id="GO:0008137">
    <property type="term" value="F:NADH dehydrogenase (ubiquinone) activity"/>
    <property type="evidence" value="ECO:0007669"/>
    <property type="project" value="InterPro"/>
</dbReference>
<dbReference type="GO" id="GO:0015990">
    <property type="term" value="P:electron transport coupled proton transport"/>
    <property type="evidence" value="ECO:0007669"/>
    <property type="project" value="TreeGrafter"/>
</dbReference>
<feature type="transmembrane region" description="Helical" evidence="7">
    <location>
        <begin position="381"/>
        <end position="402"/>
    </location>
</feature>
<evidence type="ECO:0000256" key="3">
    <source>
        <dbReference type="ARBA" id="ARBA00022692"/>
    </source>
</evidence>
<dbReference type="Proteomes" id="UP000192634">
    <property type="component" value="Unassembled WGS sequence"/>
</dbReference>
<dbReference type="Pfam" id="PF00361">
    <property type="entry name" value="Proton_antipo_M"/>
    <property type="match status" value="1"/>
</dbReference>
<feature type="transmembrane region" description="Helical" evidence="7">
    <location>
        <begin position="408"/>
        <end position="436"/>
    </location>
</feature>
<dbReference type="GO" id="GO:0048039">
    <property type="term" value="F:ubiquinone binding"/>
    <property type="evidence" value="ECO:0007669"/>
    <property type="project" value="TreeGrafter"/>
</dbReference>
<dbReference type="OrthoDB" id="9768329at2"/>
<comment type="subcellular location">
    <subcellularLocation>
        <location evidence="1">Endomembrane system</location>
        <topology evidence="1">Multi-pass membrane protein</topology>
    </subcellularLocation>
    <subcellularLocation>
        <location evidence="6">Membrane</location>
        <topology evidence="6">Multi-pass membrane protein</topology>
    </subcellularLocation>
</comment>
<evidence type="ECO:0000256" key="7">
    <source>
        <dbReference type="SAM" id="Phobius"/>
    </source>
</evidence>
<keyword evidence="3 6" id="KW-0812">Transmembrane</keyword>
<dbReference type="GO" id="GO:0016020">
    <property type="term" value="C:membrane"/>
    <property type="evidence" value="ECO:0007669"/>
    <property type="project" value="UniProtKB-SubCell"/>
</dbReference>
<evidence type="ECO:0000256" key="6">
    <source>
        <dbReference type="RuleBase" id="RU000320"/>
    </source>
</evidence>